<keyword evidence="1" id="KW-0732">Signal</keyword>
<evidence type="ECO:0000313" key="3">
    <source>
        <dbReference type="Proteomes" id="UP001466893"/>
    </source>
</evidence>
<dbReference type="PROSITE" id="PS51257">
    <property type="entry name" value="PROKAR_LIPOPROTEIN"/>
    <property type="match status" value="1"/>
</dbReference>
<sequence length="147" mass="16314">MKHLNAIVLSAVCTLLLSACAGNTRGKNPATNSLPGNSAEKSEQTVTATRKSPFFDGIVIASTNNPCIDQFNFIRGTNTDTYQNYSADYSKIGEGYRFLNINKNIMGKEAKEIYTMQLDLKLDTLCAKAHYTSYQIVKEKMRNLSDI</sequence>
<reference evidence="2 3" key="1">
    <citation type="submission" date="2024-04" db="EMBL/GenBank/DDBJ databases">
        <title>Kosakonia calanthae sp. nov., a halophilic bacterium isolated from leaves of Calanthe tiplacata.</title>
        <authorList>
            <person name="Wu P."/>
        </authorList>
    </citation>
    <scope>NUCLEOTIDE SEQUENCE [LARGE SCALE GENOMIC DNA]</scope>
    <source>
        <strain evidence="2 3">BYX6</strain>
    </source>
</reference>
<organism evidence="2 3">
    <name type="scientific">Kosakonia calanthes</name>
    <dbReference type="NCBI Taxonomy" id="3139408"/>
    <lineage>
        <taxon>Bacteria</taxon>
        <taxon>Pseudomonadati</taxon>
        <taxon>Pseudomonadota</taxon>
        <taxon>Gammaproteobacteria</taxon>
        <taxon>Enterobacterales</taxon>
        <taxon>Enterobacteriaceae</taxon>
        <taxon>Kosakonia</taxon>
    </lineage>
</organism>
<protein>
    <recommendedName>
        <fullName evidence="4">Lipoprotein</fullName>
    </recommendedName>
</protein>
<evidence type="ECO:0000256" key="1">
    <source>
        <dbReference type="SAM" id="SignalP"/>
    </source>
</evidence>
<evidence type="ECO:0008006" key="4">
    <source>
        <dbReference type="Google" id="ProtNLM"/>
    </source>
</evidence>
<name>A0ABZ3B419_9ENTR</name>
<dbReference type="RefSeq" id="WP_342322539.1">
    <property type="nucleotide sequence ID" value="NZ_CP151800.1"/>
</dbReference>
<dbReference type="EMBL" id="CP151800">
    <property type="protein sequence ID" value="WZV97909.1"/>
    <property type="molecule type" value="Genomic_DNA"/>
</dbReference>
<evidence type="ECO:0000313" key="2">
    <source>
        <dbReference type="EMBL" id="WZV97909.1"/>
    </source>
</evidence>
<proteinExistence type="predicted"/>
<keyword evidence="3" id="KW-1185">Reference proteome</keyword>
<feature type="chain" id="PRO_5046606831" description="Lipoprotein" evidence="1">
    <location>
        <begin position="22"/>
        <end position="147"/>
    </location>
</feature>
<feature type="signal peptide" evidence="1">
    <location>
        <begin position="1"/>
        <end position="21"/>
    </location>
</feature>
<dbReference type="Proteomes" id="UP001466893">
    <property type="component" value="Chromosome"/>
</dbReference>
<gene>
    <name evidence="2" type="ORF">AAEY27_20050</name>
</gene>
<accession>A0ABZ3B419</accession>